<evidence type="ECO:0000256" key="3">
    <source>
        <dbReference type="ARBA" id="ARBA00022723"/>
    </source>
</evidence>
<reference evidence="11" key="1">
    <citation type="journal article" date="2019" name="Int. J. Syst. Evol. Microbiol.">
        <title>The Global Catalogue of Microorganisms (GCM) 10K type strain sequencing project: providing services to taxonomists for standard genome sequencing and annotation.</title>
        <authorList>
            <consortium name="The Broad Institute Genomics Platform"/>
            <consortium name="The Broad Institute Genome Sequencing Center for Infectious Disease"/>
            <person name="Wu L."/>
            <person name="Ma J."/>
        </authorList>
    </citation>
    <scope>NUCLEOTIDE SEQUENCE [LARGE SCALE GENOMIC DNA]</scope>
    <source>
        <strain evidence="11">CCUG 50353</strain>
    </source>
</reference>
<dbReference type="SUPFAM" id="SSF51395">
    <property type="entry name" value="FMN-linked oxidoreductases"/>
    <property type="match status" value="1"/>
</dbReference>
<dbReference type="Proteomes" id="UP001595733">
    <property type="component" value="Unassembled WGS sequence"/>
</dbReference>
<dbReference type="Gene3D" id="3.20.20.390">
    <property type="entry name" value="FMN-linked oxidoreductases"/>
    <property type="match status" value="1"/>
</dbReference>
<keyword evidence="7 9" id="KW-1208">Phospholipid metabolism</keyword>
<keyword evidence="1 9" id="KW-0444">Lipid biosynthesis</keyword>
<dbReference type="RefSeq" id="WP_378142321.1">
    <property type="nucleotide sequence ID" value="NZ_JBHSEF010000024.1"/>
</dbReference>
<dbReference type="NCBIfam" id="NF003197">
    <property type="entry name" value="PRK04169.1-1"/>
    <property type="match status" value="1"/>
</dbReference>
<feature type="binding site" evidence="9">
    <location>
        <position position="190"/>
    </location>
    <ligand>
        <name>sn-glycerol 1-phosphate</name>
        <dbReference type="ChEBI" id="CHEBI:57685"/>
    </ligand>
</feature>
<feature type="binding site" evidence="9">
    <location>
        <begin position="210"/>
        <end position="211"/>
    </location>
    <ligand>
        <name>sn-glycerol 1-phosphate</name>
        <dbReference type="ChEBI" id="CHEBI:57685"/>
    </ligand>
</feature>
<feature type="binding site" evidence="9">
    <location>
        <position position="15"/>
    </location>
    <ligand>
        <name>Mg(2+)</name>
        <dbReference type="ChEBI" id="CHEBI:18420"/>
    </ligand>
</feature>
<name>A0ABV8UWP2_9BACL</name>
<dbReference type="InterPro" id="IPR039074">
    <property type="entry name" value="GGGP/HepGP_synthase_I"/>
</dbReference>
<dbReference type="InterPro" id="IPR008205">
    <property type="entry name" value="GGGP_HepGP_synthase"/>
</dbReference>
<comment type="pathway">
    <text evidence="9">Membrane lipid metabolism; glycerophospholipid metabolism.</text>
</comment>
<keyword evidence="5 9" id="KW-0443">Lipid metabolism</keyword>
<evidence type="ECO:0000256" key="6">
    <source>
        <dbReference type="ARBA" id="ARBA00023209"/>
    </source>
</evidence>
<dbReference type="PANTHER" id="PTHR40029">
    <property type="match status" value="1"/>
</dbReference>
<keyword evidence="2 9" id="KW-0808">Transferase</keyword>
<comment type="caution">
    <text evidence="9">Lacks conserved residue(s) required for the propagation of feature annotation.</text>
</comment>
<comment type="catalytic activity">
    <reaction evidence="8 9">
        <text>sn-glycerol 1-phosphate + all-trans-heptaprenyl diphosphate = 3-heptaprenyl-sn-glycero-1-phosphate + diphosphate</text>
        <dbReference type="Rhea" id="RHEA:33495"/>
        <dbReference type="ChEBI" id="CHEBI:33019"/>
        <dbReference type="ChEBI" id="CHEBI:57685"/>
        <dbReference type="ChEBI" id="CHEBI:58206"/>
        <dbReference type="ChEBI" id="CHEBI:64781"/>
        <dbReference type="EC" id="2.5.1.n9"/>
    </reaction>
</comment>
<dbReference type="EC" id="2.5.1.n9" evidence="9"/>
<keyword evidence="3 9" id="KW-0479">Metal-binding</keyword>
<feature type="binding site" evidence="9">
    <location>
        <position position="41"/>
    </location>
    <ligand>
        <name>Mg(2+)</name>
        <dbReference type="ChEBI" id="CHEBI:18420"/>
    </ligand>
</feature>
<evidence type="ECO:0000256" key="9">
    <source>
        <dbReference type="HAMAP-Rule" id="MF_00112"/>
    </source>
</evidence>
<feature type="binding site" evidence="9">
    <location>
        <position position="13"/>
    </location>
    <ligand>
        <name>sn-glycerol 1-phosphate</name>
        <dbReference type="ChEBI" id="CHEBI:57685"/>
    </ligand>
</feature>
<evidence type="ECO:0000256" key="2">
    <source>
        <dbReference type="ARBA" id="ARBA00022679"/>
    </source>
</evidence>
<comment type="cofactor">
    <cofactor evidence="9">
        <name>Mg(2+)</name>
        <dbReference type="ChEBI" id="CHEBI:18420"/>
    </cofactor>
</comment>
<dbReference type="EMBL" id="JBHSEF010000024">
    <property type="protein sequence ID" value="MFC4355761.1"/>
    <property type="molecule type" value="Genomic_DNA"/>
</dbReference>
<comment type="subunit">
    <text evidence="9">Homodimer.</text>
</comment>
<organism evidence="10 11">
    <name type="scientific">Chryseomicrobium palamuruense</name>
    <dbReference type="NCBI Taxonomy" id="682973"/>
    <lineage>
        <taxon>Bacteria</taxon>
        <taxon>Bacillati</taxon>
        <taxon>Bacillota</taxon>
        <taxon>Bacilli</taxon>
        <taxon>Bacillales</taxon>
        <taxon>Caryophanaceae</taxon>
        <taxon>Chryseomicrobium</taxon>
    </lineage>
</organism>
<evidence type="ECO:0000256" key="4">
    <source>
        <dbReference type="ARBA" id="ARBA00022842"/>
    </source>
</evidence>
<keyword evidence="6 9" id="KW-0594">Phospholipid biosynthesis</keyword>
<evidence type="ECO:0000256" key="8">
    <source>
        <dbReference type="ARBA" id="ARBA00048318"/>
    </source>
</evidence>
<dbReference type="Pfam" id="PF01884">
    <property type="entry name" value="PcrB"/>
    <property type="match status" value="1"/>
</dbReference>
<dbReference type="HAMAP" id="MF_00112">
    <property type="entry name" value="GGGP_HepGP_synthase"/>
    <property type="match status" value="1"/>
</dbReference>
<accession>A0ABV8UWP2</accession>
<protein>
    <recommendedName>
        <fullName evidence="9">Heptaprenylglyceryl phosphate synthase</fullName>
        <shortName evidence="9">HepGP synthase</shortName>
        <ecNumber evidence="9">2.5.1.n9</ecNumber>
    </recommendedName>
    <alternativeName>
        <fullName evidence="9">Glycerol-1-phosphate heptaprenyltransferase</fullName>
    </alternativeName>
</protein>
<dbReference type="NCBIfam" id="TIGR01768">
    <property type="entry name" value="GGGP-family"/>
    <property type="match status" value="1"/>
</dbReference>
<feature type="binding site" evidence="9">
    <location>
        <begin position="160"/>
        <end position="165"/>
    </location>
    <ligand>
        <name>sn-glycerol 1-phosphate</name>
        <dbReference type="ChEBI" id="CHEBI:57685"/>
    </ligand>
</feature>
<evidence type="ECO:0000313" key="10">
    <source>
        <dbReference type="EMBL" id="MFC4355761.1"/>
    </source>
</evidence>
<dbReference type="InterPro" id="IPR038597">
    <property type="entry name" value="GGGP/HepGP_synthase_sf"/>
</dbReference>
<evidence type="ECO:0000313" key="11">
    <source>
        <dbReference type="Proteomes" id="UP001595733"/>
    </source>
</evidence>
<dbReference type="CDD" id="cd02812">
    <property type="entry name" value="PcrB_like"/>
    <property type="match status" value="1"/>
</dbReference>
<dbReference type="NCBIfam" id="NF003199">
    <property type="entry name" value="PRK04169.1-3"/>
    <property type="match status" value="1"/>
</dbReference>
<dbReference type="GO" id="GO:0016740">
    <property type="term" value="F:transferase activity"/>
    <property type="evidence" value="ECO:0007669"/>
    <property type="project" value="UniProtKB-KW"/>
</dbReference>
<gene>
    <name evidence="9" type="primary">pcrB</name>
    <name evidence="10" type="ORF">ACFO0S_11925</name>
</gene>
<evidence type="ECO:0000256" key="1">
    <source>
        <dbReference type="ARBA" id="ARBA00022516"/>
    </source>
</evidence>
<evidence type="ECO:0000256" key="5">
    <source>
        <dbReference type="ARBA" id="ARBA00023098"/>
    </source>
</evidence>
<proteinExistence type="inferred from homology"/>
<comment type="caution">
    <text evidence="10">The sequence shown here is derived from an EMBL/GenBank/DDBJ whole genome shotgun (WGS) entry which is preliminary data.</text>
</comment>
<sequence>MLTTYTEWKHVFKVDPAKPIDDDTLEAICESGTDAILVGGSDGIELDDVLELLMRIRRYALPVCLELSSLDMITPGFDFYFIPTVLNSPHTKWVKDLHHAALVEHGDFMNWDEVFAEGYCVLNPDAKVAHLTEAETTIDQEAVVAYARMAEHLFRLPIFYLEYSGTYGNPEVVKASKAVLQSTRLFYGGGIESNEQASEMAAHADTIVVGNIIYTDLKKALQTVKAVKA</sequence>
<evidence type="ECO:0000256" key="7">
    <source>
        <dbReference type="ARBA" id="ARBA00023264"/>
    </source>
</evidence>
<dbReference type="PANTHER" id="PTHR40029:SF2">
    <property type="entry name" value="HEPTAPRENYLGLYCERYL PHOSPHATE SYNTHASE"/>
    <property type="match status" value="1"/>
</dbReference>
<keyword evidence="11" id="KW-1185">Reference proteome</keyword>
<keyword evidence="4 9" id="KW-0460">Magnesium</keyword>
<comment type="similarity">
    <text evidence="9">Belongs to the GGGP/HepGP synthase family. Group I subfamily.</text>
</comment>
<comment type="function">
    <text evidence="9">Prenyltransferase that catalyzes in vivo the transfer of the heptaprenyl moiety of heptaprenyl pyrophosphate (HepPP; 35 carbon atoms) to the C3 hydroxyl of sn-glycerol-1-phosphate (G1P), producing heptaprenylglyceryl phosphate (HepGP). This reaction is an ether-bond-formation step in the biosynthesis of archaea-type G1P-based membrane lipids found in Bacillales.</text>
</comment>